<reference evidence="1 2" key="2">
    <citation type="journal article" date="2011" name="Stand. Genomic Sci.">
        <title>Complete genome sequence of Paludibacter propionicigenes type strain (WB4).</title>
        <authorList>
            <person name="Gronow S."/>
            <person name="Munk C."/>
            <person name="Lapidus A."/>
            <person name="Nolan M."/>
            <person name="Lucas S."/>
            <person name="Hammon N."/>
            <person name="Deshpande S."/>
            <person name="Cheng J.F."/>
            <person name="Tapia R."/>
            <person name="Han C."/>
            <person name="Goodwin L."/>
            <person name="Pitluck S."/>
            <person name="Liolios K."/>
            <person name="Ivanova N."/>
            <person name="Mavromatis K."/>
            <person name="Mikhailova N."/>
            <person name="Pati A."/>
            <person name="Chen A."/>
            <person name="Palaniappan K."/>
            <person name="Land M."/>
            <person name="Hauser L."/>
            <person name="Chang Y.J."/>
            <person name="Jeffries C.D."/>
            <person name="Brambilla E."/>
            <person name="Rohde M."/>
            <person name="Goker M."/>
            <person name="Detter J.C."/>
            <person name="Woyke T."/>
            <person name="Bristow J."/>
            <person name="Eisen J.A."/>
            <person name="Markowitz V."/>
            <person name="Hugenholtz P."/>
            <person name="Kyrpides N.C."/>
            <person name="Klenk H.P."/>
        </authorList>
    </citation>
    <scope>NUCLEOTIDE SEQUENCE [LARGE SCALE GENOMIC DNA]</scope>
    <source>
        <strain evidence="2">DSM 17365 / JCM 13257 / WB4</strain>
    </source>
</reference>
<dbReference type="EMBL" id="CP002345">
    <property type="protein sequence ID" value="ADQ80502.1"/>
    <property type="molecule type" value="Genomic_DNA"/>
</dbReference>
<dbReference type="Proteomes" id="UP000008718">
    <property type="component" value="Chromosome"/>
</dbReference>
<sequence length="195" mass="21575">MTTGLIIGLIVLISAFGFYSCKGKDKSSEKYVQPEKVTVTKVNENPYPGLRTQAINVTAEQLKLKLDDDKAVYGIAMDWNMGNAIITVFSFTTGDASVYISTGQVLIGGYAHETVVDAAKEFVKIGENYISIAKKTDKIEPTNESKVDFYLLTKSGKYYIEDDLTLIQNGKSELSKLFEAGNKVITEYRLIADKK</sequence>
<gene>
    <name evidence="1" type="ordered locus">Palpr_2369</name>
</gene>
<dbReference type="AlphaFoldDB" id="E4T708"/>
<reference key="1">
    <citation type="submission" date="2010-11" db="EMBL/GenBank/DDBJ databases">
        <title>The complete genome of Paludibacter propionicigenes DSM 17365.</title>
        <authorList>
            <consortium name="US DOE Joint Genome Institute (JGI-PGF)"/>
            <person name="Lucas S."/>
            <person name="Copeland A."/>
            <person name="Lapidus A."/>
            <person name="Bruce D."/>
            <person name="Goodwin L."/>
            <person name="Pitluck S."/>
            <person name="Kyrpides N."/>
            <person name="Mavromatis K."/>
            <person name="Ivanova N."/>
            <person name="Munk A.C."/>
            <person name="Brettin T."/>
            <person name="Detter J.C."/>
            <person name="Han C."/>
            <person name="Tapia R."/>
            <person name="Land M."/>
            <person name="Hauser L."/>
            <person name="Markowitz V."/>
            <person name="Cheng J.-F."/>
            <person name="Hugenholtz P."/>
            <person name="Woyke T."/>
            <person name="Wu D."/>
            <person name="Gronow S."/>
            <person name="Wellnitz S."/>
            <person name="Brambilla E."/>
            <person name="Klenk H.-P."/>
            <person name="Eisen J.A."/>
        </authorList>
    </citation>
    <scope>NUCLEOTIDE SEQUENCE</scope>
    <source>
        <strain>WB4</strain>
    </source>
</reference>
<evidence type="ECO:0000313" key="1">
    <source>
        <dbReference type="EMBL" id="ADQ80502.1"/>
    </source>
</evidence>
<keyword evidence="2" id="KW-1185">Reference proteome</keyword>
<dbReference type="KEGG" id="ppn:Palpr_2369"/>
<dbReference type="STRING" id="694427.Palpr_2369"/>
<proteinExistence type="predicted"/>
<dbReference type="HOGENOM" id="CLU_1395151_0_0_10"/>
<accession>E4T708</accession>
<protein>
    <submittedName>
        <fullName evidence="1">Uncharacterized protein</fullName>
    </submittedName>
</protein>
<name>E4T708_PALPW</name>
<organism evidence="1 2">
    <name type="scientific">Paludibacter propionicigenes (strain DSM 17365 / JCM 13257 / WB4)</name>
    <dbReference type="NCBI Taxonomy" id="694427"/>
    <lineage>
        <taxon>Bacteria</taxon>
        <taxon>Pseudomonadati</taxon>
        <taxon>Bacteroidota</taxon>
        <taxon>Bacteroidia</taxon>
        <taxon>Bacteroidales</taxon>
        <taxon>Paludibacteraceae</taxon>
        <taxon>Paludibacter</taxon>
    </lineage>
</organism>
<dbReference type="eggNOG" id="ENOG5033AH0">
    <property type="taxonomic scope" value="Bacteria"/>
</dbReference>
<evidence type="ECO:0000313" key="2">
    <source>
        <dbReference type="Proteomes" id="UP000008718"/>
    </source>
</evidence>